<dbReference type="PRINTS" id="PR00481">
    <property type="entry name" value="LAMNOPPTDASE"/>
</dbReference>
<dbReference type="PANTHER" id="PTHR11963:SF23">
    <property type="entry name" value="CYTOSOL AMINOPEPTIDASE"/>
    <property type="match status" value="1"/>
</dbReference>
<protein>
    <recommendedName>
        <fullName evidence="9">Probable cytosol aminopeptidase</fullName>
        <ecNumber evidence="9">3.4.11.1</ecNumber>
    </recommendedName>
    <alternativeName>
        <fullName evidence="9">Leucine aminopeptidase</fullName>
        <shortName evidence="9">LAP</shortName>
        <ecNumber evidence="9">3.4.11.10</ecNumber>
    </alternativeName>
    <alternativeName>
        <fullName evidence="9">Leucyl aminopeptidase</fullName>
    </alternativeName>
</protein>
<accession>W0SHX2</accession>
<comment type="similarity">
    <text evidence="3 9">Belongs to the peptidase M17 family.</text>
</comment>
<dbReference type="NCBIfam" id="NF002074">
    <property type="entry name" value="PRK00913.1-4"/>
    <property type="match status" value="1"/>
</dbReference>
<dbReference type="GO" id="GO:0030145">
    <property type="term" value="F:manganese ion binding"/>
    <property type="evidence" value="ECO:0007669"/>
    <property type="project" value="UniProtKB-UniRule"/>
</dbReference>
<dbReference type="PROSITE" id="PS00631">
    <property type="entry name" value="CYTOSOL_AP"/>
    <property type="match status" value="1"/>
</dbReference>
<gene>
    <name evidence="9" type="primary">pepA</name>
    <name evidence="11" type="ORF">SUTH_02711</name>
</gene>
<keyword evidence="12" id="KW-1185">Reference proteome</keyword>
<dbReference type="KEGG" id="shd:SUTH_02711"/>
<dbReference type="Gene3D" id="3.40.630.10">
    <property type="entry name" value="Zn peptidases"/>
    <property type="match status" value="1"/>
</dbReference>
<dbReference type="HOGENOM" id="CLU_013734_2_2_4"/>
<comment type="subcellular location">
    <subcellularLocation>
        <location evidence="9">Cytoplasm</location>
    </subcellularLocation>
</comment>
<dbReference type="InterPro" id="IPR043472">
    <property type="entry name" value="Macro_dom-like"/>
</dbReference>
<proteinExistence type="inferred from homology"/>
<dbReference type="EMBL" id="AP012547">
    <property type="protein sequence ID" value="BAO30490.1"/>
    <property type="molecule type" value="Genomic_DNA"/>
</dbReference>
<keyword evidence="8 9" id="KW-0464">Manganese</keyword>
<keyword evidence="6 9" id="KW-0479">Metal-binding</keyword>
<evidence type="ECO:0000256" key="6">
    <source>
        <dbReference type="ARBA" id="ARBA00022723"/>
    </source>
</evidence>
<dbReference type="GO" id="GO:0006508">
    <property type="term" value="P:proteolysis"/>
    <property type="evidence" value="ECO:0007669"/>
    <property type="project" value="UniProtKB-KW"/>
</dbReference>
<dbReference type="MEROPS" id="M17.003"/>
<evidence type="ECO:0000256" key="4">
    <source>
        <dbReference type="ARBA" id="ARBA00022438"/>
    </source>
</evidence>
<sequence>MEFSIKSGSPEKQRSACVVVGVFEPRKLSAPAEIVDSAADQFLSDILRRGDMEGKAGSSLLLHGVPGVEADRVLLVGLGKEREFREKEYRAALATAVRQLNETGGFDGTLYLTELDVRKRDVTWKIRQAALVVQETVYRFDRLKSKKDEVRRPLRKLTFCVTRRNELAIAEAALAEGLAIAAGVELAKDLGNLPGNICTPTYLADQAKQLAKSHGLGVDILDRADMEKLGMNTLLSVARGSHEPPKFIVLRHAGGAAGAKPVVLVGKGITFDSGGISLKPGPEMDEMKYDMCGAASVLGTLKAAAMMKLPLNVIGVIPSTENMPGGAATKPGDVITSMSGQSVEILNTDAEGRLILCDALTYVERFDPECVVDIATLTGACVIALGHVATGLLGNHDSLARDLLDAGHDSYDRAWQLPLWDDYQEQLKSNFADMANIGGRPAGTITAACFLARFTEKYNWAHLDIAGTAWRSGKEKGATGRPVPLLTHFLMDRAAHAPKPTGKRKRR</sequence>
<dbReference type="SUPFAM" id="SSF52949">
    <property type="entry name" value="Macro domain-like"/>
    <property type="match status" value="1"/>
</dbReference>
<keyword evidence="9" id="KW-0963">Cytoplasm</keyword>
<feature type="binding site" evidence="9">
    <location>
        <position position="267"/>
    </location>
    <ligand>
        <name>Mn(2+)</name>
        <dbReference type="ChEBI" id="CHEBI:29035"/>
        <label>2</label>
    </ligand>
</feature>
<evidence type="ECO:0000313" key="11">
    <source>
        <dbReference type="EMBL" id="BAO30490.1"/>
    </source>
</evidence>
<feature type="domain" description="Cytosol aminopeptidase" evidence="10">
    <location>
        <begin position="347"/>
        <end position="354"/>
    </location>
</feature>
<dbReference type="NCBIfam" id="NF002077">
    <property type="entry name" value="PRK00913.2-4"/>
    <property type="match status" value="1"/>
</dbReference>
<dbReference type="EC" id="3.4.11.1" evidence="9"/>
<name>W0SHX2_9PROT</name>
<evidence type="ECO:0000256" key="5">
    <source>
        <dbReference type="ARBA" id="ARBA00022670"/>
    </source>
</evidence>
<dbReference type="Pfam" id="PF02789">
    <property type="entry name" value="Peptidase_M17_N"/>
    <property type="match status" value="1"/>
</dbReference>
<reference evidence="11 12" key="1">
    <citation type="journal article" date="2014" name="Syst. Appl. Microbiol.">
        <title>Complete genomes of freshwater sulfur oxidizers Sulfuricella denitrificans skB26 and Sulfuritalea hydrogenivorans sk43H: genetic insights into the sulfur oxidation pathway of betaproteobacteria.</title>
        <authorList>
            <person name="Watanabe T."/>
            <person name="Kojima H."/>
            <person name="Fukui M."/>
        </authorList>
    </citation>
    <scope>NUCLEOTIDE SEQUENCE [LARGE SCALE GENOMIC DNA]</scope>
    <source>
        <strain evidence="11">DSM22779</strain>
    </source>
</reference>
<dbReference type="InterPro" id="IPR011356">
    <property type="entry name" value="Leucine_aapep/pepB"/>
</dbReference>
<dbReference type="HAMAP" id="MF_00181">
    <property type="entry name" value="Cytosol_peptidase_M17"/>
    <property type="match status" value="1"/>
</dbReference>
<feature type="binding site" evidence="9">
    <location>
        <position position="351"/>
    </location>
    <ligand>
        <name>Mn(2+)</name>
        <dbReference type="ChEBI" id="CHEBI:29035"/>
        <label>2</label>
    </ligand>
</feature>
<keyword evidence="4 9" id="KW-0031">Aminopeptidase</keyword>
<evidence type="ECO:0000256" key="2">
    <source>
        <dbReference type="ARBA" id="ARBA00000967"/>
    </source>
</evidence>
<dbReference type="PANTHER" id="PTHR11963">
    <property type="entry name" value="LEUCINE AMINOPEPTIDASE-RELATED"/>
    <property type="match status" value="1"/>
</dbReference>
<dbReference type="InterPro" id="IPR008283">
    <property type="entry name" value="Peptidase_M17_N"/>
</dbReference>
<dbReference type="Proteomes" id="UP000031637">
    <property type="component" value="Chromosome"/>
</dbReference>
<dbReference type="SUPFAM" id="SSF53187">
    <property type="entry name" value="Zn-dependent exopeptidases"/>
    <property type="match status" value="1"/>
</dbReference>
<evidence type="ECO:0000256" key="9">
    <source>
        <dbReference type="HAMAP-Rule" id="MF_00181"/>
    </source>
</evidence>
<feature type="binding site" evidence="9">
    <location>
        <position position="349"/>
    </location>
    <ligand>
        <name>Mn(2+)</name>
        <dbReference type="ChEBI" id="CHEBI:29035"/>
        <label>1</label>
    </ligand>
</feature>
<comment type="catalytic activity">
    <reaction evidence="2 9">
        <text>Release of an N-terminal amino acid, preferentially leucine, but not glutamic or aspartic acids.</text>
        <dbReference type="EC" id="3.4.11.10"/>
    </reaction>
</comment>
<dbReference type="GO" id="GO:0005737">
    <property type="term" value="C:cytoplasm"/>
    <property type="evidence" value="ECO:0007669"/>
    <property type="project" value="UniProtKB-SubCell"/>
</dbReference>
<evidence type="ECO:0000256" key="7">
    <source>
        <dbReference type="ARBA" id="ARBA00022801"/>
    </source>
</evidence>
<comment type="catalytic activity">
    <reaction evidence="1 9">
        <text>Release of an N-terminal amino acid, Xaa-|-Yaa-, in which Xaa is preferably Leu, but may be other amino acids including Pro although not Arg or Lys, and Yaa may be Pro. Amino acid amides and methyl esters are also readily hydrolyzed, but rates on arylamides are exceedingly low.</text>
        <dbReference type="EC" id="3.4.11.1"/>
    </reaction>
</comment>
<comment type="function">
    <text evidence="9">Presumably involved in the processing and regular turnover of intracellular proteins. Catalyzes the removal of unsubstituted N-terminal amino acids from various peptides.</text>
</comment>
<dbReference type="Gene3D" id="3.40.220.10">
    <property type="entry name" value="Leucine Aminopeptidase, subunit E, domain 1"/>
    <property type="match status" value="1"/>
</dbReference>
<dbReference type="EC" id="3.4.11.10" evidence="9"/>
<feature type="active site" evidence="9">
    <location>
        <position position="353"/>
    </location>
</feature>
<dbReference type="InterPro" id="IPR000819">
    <property type="entry name" value="Peptidase_M17_C"/>
</dbReference>
<dbReference type="AlphaFoldDB" id="W0SHX2"/>
<feature type="binding site" evidence="9">
    <location>
        <position position="272"/>
    </location>
    <ligand>
        <name>Mn(2+)</name>
        <dbReference type="ChEBI" id="CHEBI:29035"/>
        <label>1</label>
    </ligand>
</feature>
<dbReference type="Pfam" id="PF00883">
    <property type="entry name" value="Peptidase_M17"/>
    <property type="match status" value="1"/>
</dbReference>
<feature type="active site" evidence="9">
    <location>
        <position position="279"/>
    </location>
</feature>
<dbReference type="CDD" id="cd00433">
    <property type="entry name" value="Peptidase_M17"/>
    <property type="match status" value="1"/>
</dbReference>
<dbReference type="FunFam" id="3.40.630.10:FF:000004">
    <property type="entry name" value="Probable cytosol aminopeptidase"/>
    <property type="match status" value="1"/>
</dbReference>
<keyword evidence="7 9" id="KW-0378">Hydrolase</keyword>
<dbReference type="GO" id="GO:0070006">
    <property type="term" value="F:metalloaminopeptidase activity"/>
    <property type="evidence" value="ECO:0007669"/>
    <property type="project" value="InterPro"/>
</dbReference>
<evidence type="ECO:0000313" key="12">
    <source>
        <dbReference type="Proteomes" id="UP000031637"/>
    </source>
</evidence>
<feature type="binding site" evidence="9">
    <location>
        <position position="351"/>
    </location>
    <ligand>
        <name>Mn(2+)</name>
        <dbReference type="ChEBI" id="CHEBI:29035"/>
        <label>1</label>
    </ligand>
</feature>
<feature type="binding site" evidence="9">
    <location>
        <position position="290"/>
    </location>
    <ligand>
        <name>Mn(2+)</name>
        <dbReference type="ChEBI" id="CHEBI:29035"/>
        <label>2</label>
    </ligand>
</feature>
<organism evidence="11 12">
    <name type="scientific">Sulfuritalea hydrogenivorans sk43H</name>
    <dbReference type="NCBI Taxonomy" id="1223802"/>
    <lineage>
        <taxon>Bacteria</taxon>
        <taxon>Pseudomonadati</taxon>
        <taxon>Pseudomonadota</taxon>
        <taxon>Betaproteobacteria</taxon>
        <taxon>Nitrosomonadales</taxon>
        <taxon>Sterolibacteriaceae</taxon>
        <taxon>Sulfuritalea</taxon>
    </lineage>
</organism>
<evidence type="ECO:0000256" key="8">
    <source>
        <dbReference type="ARBA" id="ARBA00023211"/>
    </source>
</evidence>
<dbReference type="RefSeq" id="WP_041099931.1">
    <property type="nucleotide sequence ID" value="NZ_AP012547.1"/>
</dbReference>
<dbReference type="NCBIfam" id="NF002073">
    <property type="entry name" value="PRK00913.1-2"/>
    <property type="match status" value="1"/>
</dbReference>
<feature type="binding site" evidence="9">
    <location>
        <position position="272"/>
    </location>
    <ligand>
        <name>Mn(2+)</name>
        <dbReference type="ChEBI" id="CHEBI:29035"/>
        <label>2</label>
    </ligand>
</feature>
<keyword evidence="5 9" id="KW-0645">Protease</keyword>
<evidence type="ECO:0000256" key="1">
    <source>
        <dbReference type="ARBA" id="ARBA00000135"/>
    </source>
</evidence>
<evidence type="ECO:0000259" key="10">
    <source>
        <dbReference type="PROSITE" id="PS00631"/>
    </source>
</evidence>
<evidence type="ECO:0000256" key="3">
    <source>
        <dbReference type="ARBA" id="ARBA00009528"/>
    </source>
</evidence>
<dbReference type="STRING" id="1223802.SUTH_02711"/>
<dbReference type="InterPro" id="IPR023042">
    <property type="entry name" value="Peptidase_M17_leu_NH2_pept"/>
</dbReference>
<dbReference type="OrthoDB" id="9809354at2"/>
<comment type="cofactor">
    <cofactor evidence="9">
        <name>Mn(2+)</name>
        <dbReference type="ChEBI" id="CHEBI:29035"/>
    </cofactor>
    <text evidence="9">Binds 2 manganese ions per subunit.</text>
</comment>